<dbReference type="AlphaFoldDB" id="A0A5C3M5B9"/>
<accession>A0A5C3M5B9</accession>
<name>A0A5C3M5B9_9AGAR</name>
<sequence length="56" mass="6196">SSNQIAFLAIVAHYVTNEGNLKELLINFCELIGKHSGENMADAVWKTLELYGLTSK</sequence>
<evidence type="ECO:0000313" key="1">
    <source>
        <dbReference type="EMBL" id="TFK40087.1"/>
    </source>
</evidence>
<evidence type="ECO:0000313" key="2">
    <source>
        <dbReference type="Proteomes" id="UP000308652"/>
    </source>
</evidence>
<dbReference type="EMBL" id="ML213597">
    <property type="protein sequence ID" value="TFK40087.1"/>
    <property type="molecule type" value="Genomic_DNA"/>
</dbReference>
<keyword evidence="2" id="KW-1185">Reference proteome</keyword>
<feature type="non-terminal residue" evidence="1">
    <location>
        <position position="56"/>
    </location>
</feature>
<organism evidence="1 2">
    <name type="scientific">Crucibulum laeve</name>
    <dbReference type="NCBI Taxonomy" id="68775"/>
    <lineage>
        <taxon>Eukaryota</taxon>
        <taxon>Fungi</taxon>
        <taxon>Dikarya</taxon>
        <taxon>Basidiomycota</taxon>
        <taxon>Agaricomycotina</taxon>
        <taxon>Agaricomycetes</taxon>
        <taxon>Agaricomycetidae</taxon>
        <taxon>Agaricales</taxon>
        <taxon>Agaricineae</taxon>
        <taxon>Nidulariaceae</taxon>
        <taxon>Crucibulum</taxon>
    </lineage>
</organism>
<feature type="non-terminal residue" evidence="1">
    <location>
        <position position="1"/>
    </location>
</feature>
<gene>
    <name evidence="1" type="ORF">BDQ12DRAFT_576977</name>
</gene>
<proteinExistence type="predicted"/>
<dbReference type="OrthoDB" id="3259198at2759"/>
<protein>
    <submittedName>
        <fullName evidence="1">Uncharacterized protein</fullName>
    </submittedName>
</protein>
<reference evidence="1 2" key="1">
    <citation type="journal article" date="2019" name="Nat. Ecol. Evol.">
        <title>Megaphylogeny resolves global patterns of mushroom evolution.</title>
        <authorList>
            <person name="Varga T."/>
            <person name="Krizsan K."/>
            <person name="Foldi C."/>
            <person name="Dima B."/>
            <person name="Sanchez-Garcia M."/>
            <person name="Sanchez-Ramirez S."/>
            <person name="Szollosi G.J."/>
            <person name="Szarkandi J.G."/>
            <person name="Papp V."/>
            <person name="Albert L."/>
            <person name="Andreopoulos W."/>
            <person name="Angelini C."/>
            <person name="Antonin V."/>
            <person name="Barry K.W."/>
            <person name="Bougher N.L."/>
            <person name="Buchanan P."/>
            <person name="Buyck B."/>
            <person name="Bense V."/>
            <person name="Catcheside P."/>
            <person name="Chovatia M."/>
            <person name="Cooper J."/>
            <person name="Damon W."/>
            <person name="Desjardin D."/>
            <person name="Finy P."/>
            <person name="Geml J."/>
            <person name="Haridas S."/>
            <person name="Hughes K."/>
            <person name="Justo A."/>
            <person name="Karasinski D."/>
            <person name="Kautmanova I."/>
            <person name="Kiss B."/>
            <person name="Kocsube S."/>
            <person name="Kotiranta H."/>
            <person name="LaButti K.M."/>
            <person name="Lechner B.E."/>
            <person name="Liimatainen K."/>
            <person name="Lipzen A."/>
            <person name="Lukacs Z."/>
            <person name="Mihaltcheva S."/>
            <person name="Morgado L.N."/>
            <person name="Niskanen T."/>
            <person name="Noordeloos M.E."/>
            <person name="Ohm R.A."/>
            <person name="Ortiz-Santana B."/>
            <person name="Ovrebo C."/>
            <person name="Racz N."/>
            <person name="Riley R."/>
            <person name="Savchenko A."/>
            <person name="Shiryaev A."/>
            <person name="Soop K."/>
            <person name="Spirin V."/>
            <person name="Szebenyi C."/>
            <person name="Tomsovsky M."/>
            <person name="Tulloss R.E."/>
            <person name="Uehling J."/>
            <person name="Grigoriev I.V."/>
            <person name="Vagvolgyi C."/>
            <person name="Papp T."/>
            <person name="Martin F.M."/>
            <person name="Miettinen O."/>
            <person name="Hibbett D.S."/>
            <person name="Nagy L.G."/>
        </authorList>
    </citation>
    <scope>NUCLEOTIDE SEQUENCE [LARGE SCALE GENOMIC DNA]</scope>
    <source>
        <strain evidence="1 2">CBS 166.37</strain>
    </source>
</reference>
<dbReference type="Proteomes" id="UP000308652">
    <property type="component" value="Unassembled WGS sequence"/>
</dbReference>